<keyword evidence="7" id="KW-1185">Reference proteome</keyword>
<reference evidence="6 7" key="1">
    <citation type="journal article" date="2015" name="Stand. Genomic Sci.">
        <title>Genomic Encyclopedia of Bacterial and Archaeal Type Strains, Phase III: the genomes of soil and plant-associated and newly described type strains.</title>
        <authorList>
            <person name="Whitman W.B."/>
            <person name="Woyke T."/>
            <person name="Klenk H.P."/>
            <person name="Zhou Y."/>
            <person name="Lilburn T.G."/>
            <person name="Beck B.J."/>
            <person name="De Vos P."/>
            <person name="Vandamme P."/>
            <person name="Eisen J.A."/>
            <person name="Garrity G."/>
            <person name="Hugenholtz P."/>
            <person name="Kyrpides N.C."/>
        </authorList>
    </citation>
    <scope>NUCLEOTIDE SEQUENCE [LARGE SCALE GENOMIC DNA]</scope>
    <source>
        <strain evidence="6 7">RF6</strain>
    </source>
</reference>
<dbReference type="InterPro" id="IPR012925">
    <property type="entry name" value="TipAS_dom"/>
</dbReference>
<dbReference type="Gene3D" id="1.10.1660.10">
    <property type="match status" value="1"/>
</dbReference>
<evidence type="ECO:0000259" key="5">
    <source>
        <dbReference type="PROSITE" id="PS50937"/>
    </source>
</evidence>
<dbReference type="InterPro" id="IPR047057">
    <property type="entry name" value="MerR_fam"/>
</dbReference>
<dbReference type="GO" id="GO:0003677">
    <property type="term" value="F:DNA binding"/>
    <property type="evidence" value="ECO:0007669"/>
    <property type="project" value="UniProtKB-KW"/>
</dbReference>
<proteinExistence type="predicted"/>
<dbReference type="PRINTS" id="PR00040">
    <property type="entry name" value="HTHMERR"/>
</dbReference>
<keyword evidence="2" id="KW-0805">Transcription regulation</keyword>
<protein>
    <submittedName>
        <fullName evidence="6">DNA-binding transcriptional MerR regulator</fullName>
    </submittedName>
</protein>
<evidence type="ECO:0000256" key="3">
    <source>
        <dbReference type="ARBA" id="ARBA00023125"/>
    </source>
</evidence>
<organism evidence="6 7">
    <name type="scientific">Leucobacter luti</name>
    <dbReference type="NCBI Taxonomy" id="340320"/>
    <lineage>
        <taxon>Bacteria</taxon>
        <taxon>Bacillati</taxon>
        <taxon>Actinomycetota</taxon>
        <taxon>Actinomycetes</taxon>
        <taxon>Micrococcales</taxon>
        <taxon>Microbacteriaceae</taxon>
        <taxon>Leucobacter</taxon>
    </lineage>
</organism>
<name>A0A4Q7U145_9MICO</name>
<gene>
    <name evidence="6" type="ORF">EV139_1260</name>
</gene>
<dbReference type="InterPro" id="IPR036244">
    <property type="entry name" value="TipA-like_antibiotic-bd"/>
</dbReference>
<dbReference type="InterPro" id="IPR009061">
    <property type="entry name" value="DNA-bd_dom_put_sf"/>
</dbReference>
<evidence type="ECO:0000256" key="4">
    <source>
        <dbReference type="ARBA" id="ARBA00023163"/>
    </source>
</evidence>
<dbReference type="Pfam" id="PF13411">
    <property type="entry name" value="MerR_1"/>
    <property type="match status" value="1"/>
</dbReference>
<dbReference type="PROSITE" id="PS50937">
    <property type="entry name" value="HTH_MERR_2"/>
    <property type="match status" value="1"/>
</dbReference>
<dbReference type="AlphaFoldDB" id="A0A4Q7U145"/>
<evidence type="ECO:0000256" key="2">
    <source>
        <dbReference type="ARBA" id="ARBA00023015"/>
    </source>
</evidence>
<keyword evidence="3 6" id="KW-0238">DNA-binding</keyword>
<keyword evidence="4" id="KW-0804">Transcription</keyword>
<keyword evidence="1" id="KW-0678">Repressor</keyword>
<dbReference type="GO" id="GO:0003700">
    <property type="term" value="F:DNA-binding transcription factor activity"/>
    <property type="evidence" value="ECO:0007669"/>
    <property type="project" value="InterPro"/>
</dbReference>
<dbReference type="SUPFAM" id="SSF89082">
    <property type="entry name" value="Antibiotic binding domain of TipA-like multidrug resistance regulators"/>
    <property type="match status" value="1"/>
</dbReference>
<feature type="domain" description="HTH merR-type" evidence="5">
    <location>
        <begin position="1"/>
        <end position="71"/>
    </location>
</feature>
<dbReference type="SUPFAM" id="SSF46955">
    <property type="entry name" value="Putative DNA-binding domain"/>
    <property type="match status" value="1"/>
</dbReference>
<dbReference type="OrthoDB" id="9809391at2"/>
<evidence type="ECO:0000313" key="6">
    <source>
        <dbReference type="EMBL" id="RZT67126.1"/>
    </source>
</evidence>
<comment type="caution">
    <text evidence="6">The sequence shown here is derived from an EMBL/GenBank/DDBJ whole genome shotgun (WGS) entry which is preliminary data.</text>
</comment>
<accession>A0A4Q7U145</accession>
<dbReference type="Gene3D" id="1.10.490.50">
    <property type="entry name" value="Antibiotic binding domain of TipA-like multidrug resistance regulators"/>
    <property type="match status" value="1"/>
</dbReference>
<dbReference type="PANTHER" id="PTHR30204:SF69">
    <property type="entry name" value="MERR-FAMILY TRANSCRIPTIONAL REGULATOR"/>
    <property type="match status" value="1"/>
</dbReference>
<dbReference type="SMART" id="SM00422">
    <property type="entry name" value="HTH_MERR"/>
    <property type="match status" value="1"/>
</dbReference>
<evidence type="ECO:0000313" key="7">
    <source>
        <dbReference type="Proteomes" id="UP000291832"/>
    </source>
</evidence>
<dbReference type="InterPro" id="IPR000551">
    <property type="entry name" value="MerR-type_HTH_dom"/>
</dbReference>
<sequence>MERSIQEVARAAGTTSRALRHYHHLGLVTPSRVAATGTRYYDERALVRIQRVLLLRELGLGLGAIAEVLSAQDAQAAADSDPAAAEARILGTHLELLRAERERVSTQIGAVERTIAALVRAGAAPHHTEGDLMSENMFAGFDHARHRTEVAERWGEPAAAASERWWSDLAPDERGDWEARVAALNADWSAAAAAGADPDGPEARALAERHVAWLCSVPGTPAHAPGGDLAGCLRGLGEMYVADERFAANYGGQLGATLVRDALAAYVARELG</sequence>
<dbReference type="Proteomes" id="UP000291832">
    <property type="component" value="Unassembled WGS sequence"/>
</dbReference>
<dbReference type="RefSeq" id="WP_130453437.1">
    <property type="nucleotide sequence ID" value="NZ_QYAG01000001.1"/>
</dbReference>
<evidence type="ECO:0000256" key="1">
    <source>
        <dbReference type="ARBA" id="ARBA00022491"/>
    </source>
</evidence>
<dbReference type="PANTHER" id="PTHR30204">
    <property type="entry name" value="REDOX-CYCLING DRUG-SENSING TRANSCRIPTIONAL ACTIVATOR SOXR"/>
    <property type="match status" value="1"/>
</dbReference>
<dbReference type="EMBL" id="SHKI01000003">
    <property type="protein sequence ID" value="RZT67126.1"/>
    <property type="molecule type" value="Genomic_DNA"/>
</dbReference>
<dbReference type="Pfam" id="PF07739">
    <property type="entry name" value="TipAS"/>
    <property type="match status" value="1"/>
</dbReference>